<keyword evidence="2" id="KW-0732">Signal</keyword>
<dbReference type="AlphaFoldDB" id="A0A7I4YPI6"/>
<feature type="region of interest" description="Disordered" evidence="1">
    <location>
        <begin position="516"/>
        <end position="547"/>
    </location>
</feature>
<accession>A0A7I4YPI6</accession>
<evidence type="ECO:0000313" key="5">
    <source>
        <dbReference type="WBParaSite" id="HCON_00129920-00001"/>
    </source>
</evidence>
<feature type="domain" description="Ground-like" evidence="3">
    <location>
        <begin position="379"/>
        <end position="459"/>
    </location>
</feature>
<proteinExistence type="predicted"/>
<dbReference type="InterPro" id="IPR007284">
    <property type="entry name" value="Ground-like_dom"/>
</dbReference>
<dbReference type="Pfam" id="PF04155">
    <property type="entry name" value="Ground-like"/>
    <property type="match status" value="1"/>
</dbReference>
<evidence type="ECO:0000256" key="1">
    <source>
        <dbReference type="SAM" id="MobiDB-lite"/>
    </source>
</evidence>
<reference evidence="5" key="1">
    <citation type="submission" date="2020-12" db="UniProtKB">
        <authorList>
            <consortium name="WormBaseParasite"/>
        </authorList>
    </citation>
    <scope>IDENTIFICATION</scope>
    <source>
        <strain evidence="5">MHco3</strain>
    </source>
</reference>
<dbReference type="OMA" id="DYIKGYK"/>
<evidence type="ECO:0000313" key="4">
    <source>
        <dbReference type="Proteomes" id="UP000025227"/>
    </source>
</evidence>
<sequence length="547" mass="61411">MSQLFRSFLLSFCTPIYLTANSNINYGTHDNLPVMLRPPAYSLPFPMPIPNTSYRDRARVARERIYRPKLHRTLHRSFGITSRIVGRNHDHKNGSAERTRKAVPGQSSTTQKVPWTFPSADVDIAPTVTTTAQPPPTAWTVSSSKQAPTYLSDALGSQSHAIGEAIAKIKDYIKGYKKVKSTMKKELSKEGTSHANPMEFIENLGNKIEDEEVERQMADGENPLKYMVKDGILYKKNKIPVARIGFAKSEALRPSPNNLSKLVRSVKAQTMVESSPVISEQAIWPTASGLSTMTKLQDGFKPPTPLAPPTVKMPRSSLIELEKWNEDSDGSASILSRTTATGNLLEEAEDELEFSNDLIGEQRDPPPYPFSHCYMNVDGFMCCNRFLESLMRKSYRKLRSGHHFHDCSVQKIANRIQSDSELVFNTTFETVVGIDDFAIRAHFAGDLMCKIQEGGRFITNYATTMPQRAGVRPDPLTVVTSMEINTRNENQKEQNITDDFPIPKQLDGAILHVQAPDQPRPRINKEDIPFHEKSREDIENDNLISST</sequence>
<dbReference type="OrthoDB" id="5831900at2759"/>
<name>A0A7I4YPI6_HAECO</name>
<feature type="compositionally biased region" description="Basic and acidic residues" evidence="1">
    <location>
        <begin position="87"/>
        <end position="100"/>
    </location>
</feature>
<organism evidence="4 5">
    <name type="scientific">Haemonchus contortus</name>
    <name type="common">Barber pole worm</name>
    <dbReference type="NCBI Taxonomy" id="6289"/>
    <lineage>
        <taxon>Eukaryota</taxon>
        <taxon>Metazoa</taxon>
        <taxon>Ecdysozoa</taxon>
        <taxon>Nematoda</taxon>
        <taxon>Chromadorea</taxon>
        <taxon>Rhabditida</taxon>
        <taxon>Rhabditina</taxon>
        <taxon>Rhabditomorpha</taxon>
        <taxon>Strongyloidea</taxon>
        <taxon>Trichostrongylidae</taxon>
        <taxon>Haemonchus</taxon>
    </lineage>
</organism>
<dbReference type="PANTHER" id="PTHR31967:SF20">
    <property type="entry name" value="GROUND-LIKE DOMAIN-CONTAINING PROTEIN"/>
    <property type="match status" value="1"/>
</dbReference>
<evidence type="ECO:0000259" key="3">
    <source>
        <dbReference type="Pfam" id="PF04155"/>
    </source>
</evidence>
<feature type="region of interest" description="Disordered" evidence="1">
    <location>
        <begin position="86"/>
        <end position="114"/>
    </location>
</feature>
<keyword evidence="4" id="KW-1185">Reference proteome</keyword>
<feature type="chain" id="PRO_5029780462" evidence="2">
    <location>
        <begin position="21"/>
        <end position="547"/>
    </location>
</feature>
<dbReference type="PANTHER" id="PTHR31967">
    <property type="entry name" value="GROUNDHOG (HEDGEHOG-LIKE FAMILY)-RELATED"/>
    <property type="match status" value="1"/>
</dbReference>
<dbReference type="WBParaSite" id="HCON_00129920-00001">
    <property type="protein sequence ID" value="HCON_00129920-00001"/>
    <property type="gene ID" value="HCON_00129920"/>
</dbReference>
<evidence type="ECO:0000256" key="2">
    <source>
        <dbReference type="SAM" id="SignalP"/>
    </source>
</evidence>
<feature type="signal peptide" evidence="2">
    <location>
        <begin position="1"/>
        <end position="20"/>
    </location>
</feature>
<protein>
    <submittedName>
        <fullName evidence="5">Ground-like domain-containing protein</fullName>
    </submittedName>
</protein>
<feature type="compositionally biased region" description="Basic and acidic residues" evidence="1">
    <location>
        <begin position="519"/>
        <end position="537"/>
    </location>
</feature>
<dbReference type="Proteomes" id="UP000025227">
    <property type="component" value="Unplaced"/>
</dbReference>